<dbReference type="InterPro" id="IPR001753">
    <property type="entry name" value="Enoyl-CoA_hydra/iso"/>
</dbReference>
<feature type="compositionally biased region" description="Basic and acidic residues" evidence="1">
    <location>
        <begin position="619"/>
        <end position="629"/>
    </location>
</feature>
<dbReference type="PANTHER" id="PTHR43684:SF13">
    <property type="entry name" value="CHROMODOMAIN Y-LIKE PROTEIN"/>
    <property type="match status" value="1"/>
</dbReference>
<dbReference type="OrthoDB" id="6357915at2759"/>
<feature type="compositionally biased region" description="Basic and acidic residues" evidence="1">
    <location>
        <begin position="509"/>
        <end position="553"/>
    </location>
</feature>
<feature type="region of interest" description="Disordered" evidence="1">
    <location>
        <begin position="488"/>
        <end position="572"/>
    </location>
</feature>
<keyword evidence="3" id="KW-1185">Reference proteome</keyword>
<evidence type="ECO:0000313" key="3">
    <source>
        <dbReference type="Proteomes" id="UP001152799"/>
    </source>
</evidence>
<evidence type="ECO:0000256" key="1">
    <source>
        <dbReference type="SAM" id="MobiDB-lite"/>
    </source>
</evidence>
<dbReference type="Pfam" id="PF00378">
    <property type="entry name" value="ECH_1"/>
    <property type="match status" value="1"/>
</dbReference>
<dbReference type="AlphaFoldDB" id="A0A9N9MFZ1"/>
<gene>
    <name evidence="2" type="ORF">CEUTPL_LOCUS2261</name>
</gene>
<name>A0A9N9MFZ1_9CUCU</name>
<feature type="compositionally biased region" description="Acidic residues" evidence="1">
    <location>
        <begin position="681"/>
        <end position="700"/>
    </location>
</feature>
<reference evidence="2" key="1">
    <citation type="submission" date="2022-01" db="EMBL/GenBank/DDBJ databases">
        <authorList>
            <person name="King R."/>
        </authorList>
    </citation>
    <scope>NUCLEOTIDE SEQUENCE</scope>
</reference>
<dbReference type="PANTHER" id="PTHR43684">
    <property type="match status" value="1"/>
</dbReference>
<feature type="region of interest" description="Disordered" evidence="1">
    <location>
        <begin position="680"/>
        <end position="700"/>
    </location>
</feature>
<feature type="region of interest" description="Disordered" evidence="1">
    <location>
        <begin position="612"/>
        <end position="662"/>
    </location>
</feature>
<protein>
    <submittedName>
        <fullName evidence="2">Uncharacterized protein</fullName>
    </submittedName>
</protein>
<sequence length="987" mass="109769">MEAQEDNSITVVMEPYSDANLNEKELSTQYIYTTEGELIPAVEDLNAQHFNTQSLHIEYQYEQQEIVPESIIQAQADDFVLQEAQTSSTETGQVIVEELAGDEKATEAKSSAEEITENVTQENTDSGNELIIEEQLENNEDPKIKEASSGLNNIEIVFENEPTTTESLEAIEGELRAPKQTVEVAEVVDGSKEESLVIAEETATQVAVKVEKQVKPKGRKTTPIVPLHIMGHDVDNHSSNVVNGKSPKPRPGVKVPYRNLTSQIVSKEELENVIIERGRKKQEERQEQKFSRKLTSNLASKIGPESTPKKTKAKDTNGNQKIDNDMDLLAILEGEGDAAEEMPEFSGKANKETTPTDETNLKNLEREIALQQLHDLPNLVPTPKTRFLKTHKFKQPTTSATTTTSINLPVKSPIKSNQAHVKVNTALKTYSRKRKSSDAETTLSPKKTIVSSSAESEEEEFPIKSPVATYVTKSSRVIKKKVIWDPDETPIKIKPSPKPETKTPTLKTYSKEQKIAHPKNESKSADLPKKSADKLAVVEKKPTPKKIVQEKRASPKLATPKPKKSRSEVDKLLGDEGAIKMLYELQNSDTKPLSAKKTFKDVRKKFGQIKLEVVNSTMEKTKNLRKKETVSPQKPSPGGISRQKSKDSGRSTPPMSPTFSYSNETSYLIRRRSSDSIWSSDDLELDDTEDSSESEWDESDYVERLSKKKPVATIKDPLEIKKPIKQEKSQKRAESKLGIYNNITLKKTNGSLTITLYKDDDKTYFTLELLKELTAALIKISNAKDYNVVLIKSSNPAIFSKGLDYTELISKKPKAIQQAAAQVQSFLQCLLDFPKILIAGIQGECVGLAVTMLPLFDIVIASDEAIFSLPHCKLGCPAEGGFLLGVPYMATNGLVGDLLYASQKLTADEVYRRGLISKLCWPEKYQDTIKSTVNAIGQGSRQGLEANKSQVRNAIRVDCQEGLDSLSEELIELWNSKECQSSFAKIE</sequence>
<evidence type="ECO:0000313" key="2">
    <source>
        <dbReference type="EMBL" id="CAG9761560.1"/>
    </source>
</evidence>
<accession>A0A9N9MFZ1</accession>
<dbReference type="CDD" id="cd06558">
    <property type="entry name" value="crotonase-like"/>
    <property type="match status" value="1"/>
</dbReference>
<dbReference type="SUPFAM" id="SSF52096">
    <property type="entry name" value="ClpP/crotonase"/>
    <property type="match status" value="1"/>
</dbReference>
<feature type="region of interest" description="Disordered" evidence="1">
    <location>
        <begin position="102"/>
        <end position="124"/>
    </location>
</feature>
<dbReference type="InterPro" id="IPR051053">
    <property type="entry name" value="ECH/Chromodomain_protein"/>
</dbReference>
<proteinExistence type="predicted"/>
<feature type="compositionally biased region" description="Basic and acidic residues" evidence="1">
    <location>
        <begin position="102"/>
        <end position="112"/>
    </location>
</feature>
<feature type="region of interest" description="Disordered" evidence="1">
    <location>
        <begin position="279"/>
        <end position="321"/>
    </location>
</feature>
<dbReference type="Proteomes" id="UP001152799">
    <property type="component" value="Chromosome 10"/>
</dbReference>
<organism evidence="2 3">
    <name type="scientific">Ceutorhynchus assimilis</name>
    <name type="common">cabbage seed weevil</name>
    <dbReference type="NCBI Taxonomy" id="467358"/>
    <lineage>
        <taxon>Eukaryota</taxon>
        <taxon>Metazoa</taxon>
        <taxon>Ecdysozoa</taxon>
        <taxon>Arthropoda</taxon>
        <taxon>Hexapoda</taxon>
        <taxon>Insecta</taxon>
        <taxon>Pterygota</taxon>
        <taxon>Neoptera</taxon>
        <taxon>Endopterygota</taxon>
        <taxon>Coleoptera</taxon>
        <taxon>Polyphaga</taxon>
        <taxon>Cucujiformia</taxon>
        <taxon>Curculionidae</taxon>
        <taxon>Ceutorhynchinae</taxon>
        <taxon>Ceutorhynchus</taxon>
    </lineage>
</organism>
<feature type="compositionally biased region" description="Polar residues" evidence="1">
    <location>
        <begin position="650"/>
        <end position="662"/>
    </location>
</feature>
<feature type="compositionally biased region" description="Basic and acidic residues" evidence="1">
    <location>
        <begin position="279"/>
        <end position="290"/>
    </location>
</feature>
<feature type="region of interest" description="Disordered" evidence="1">
    <location>
        <begin position="230"/>
        <end position="255"/>
    </location>
</feature>
<dbReference type="InterPro" id="IPR029045">
    <property type="entry name" value="ClpP/crotonase-like_dom_sf"/>
</dbReference>
<feature type="region of interest" description="Disordered" evidence="1">
    <location>
        <begin position="432"/>
        <end position="463"/>
    </location>
</feature>
<dbReference type="EMBL" id="OU892286">
    <property type="protein sequence ID" value="CAG9761560.1"/>
    <property type="molecule type" value="Genomic_DNA"/>
</dbReference>
<dbReference type="Gene3D" id="3.90.226.10">
    <property type="entry name" value="2-enoyl-CoA Hydratase, Chain A, domain 1"/>
    <property type="match status" value="1"/>
</dbReference>